<proteinExistence type="predicted"/>
<dbReference type="Proteomes" id="UP000024404">
    <property type="component" value="Unassembled WGS sequence"/>
</dbReference>
<keyword evidence="2" id="KW-1185">Reference proteome</keyword>
<evidence type="ECO:0000313" key="2">
    <source>
        <dbReference type="Proteomes" id="UP000024404"/>
    </source>
</evidence>
<protein>
    <submittedName>
        <fullName evidence="1">Uncharacterized protein</fullName>
    </submittedName>
</protein>
<reference evidence="1" key="2">
    <citation type="submission" date="2022-06" db="UniProtKB">
        <authorList>
            <consortium name="EnsemblMetazoa"/>
        </authorList>
    </citation>
    <scope>IDENTIFICATION</scope>
</reference>
<sequence length="94" mass="11451">MKLALFPIYPANDIRTIWQNSLGMKRIINLFRAVPKQQLIFVFCRNVSLIEPTIRQHIRNMMELYYQTIETEYQDWTYRIIKKNFDIPLQQLES</sequence>
<dbReference type="EnsemblMetazoa" id="OVOC4721.1">
    <property type="protein sequence ID" value="OVOC4721.1"/>
    <property type="gene ID" value="WBGene00241530"/>
</dbReference>
<dbReference type="EMBL" id="CMVM020000143">
    <property type="status" value="NOT_ANNOTATED_CDS"/>
    <property type="molecule type" value="Genomic_DNA"/>
</dbReference>
<name>A0A8R1XXG0_ONCVO</name>
<evidence type="ECO:0000313" key="1">
    <source>
        <dbReference type="EnsemblMetazoa" id="OVOC4721.1"/>
    </source>
</evidence>
<accession>A0A8R1XXG0</accession>
<reference evidence="2" key="1">
    <citation type="submission" date="2013-10" db="EMBL/GenBank/DDBJ databases">
        <title>Genome sequencing of Onchocerca volvulus.</title>
        <authorList>
            <person name="Cotton J."/>
            <person name="Tsai J."/>
            <person name="Stanley E."/>
            <person name="Tracey A."/>
            <person name="Holroyd N."/>
            <person name="Lustigman S."/>
            <person name="Berriman M."/>
        </authorList>
    </citation>
    <scope>NUCLEOTIDE SEQUENCE</scope>
</reference>
<organism evidence="1 2">
    <name type="scientific">Onchocerca volvulus</name>
    <dbReference type="NCBI Taxonomy" id="6282"/>
    <lineage>
        <taxon>Eukaryota</taxon>
        <taxon>Metazoa</taxon>
        <taxon>Ecdysozoa</taxon>
        <taxon>Nematoda</taxon>
        <taxon>Chromadorea</taxon>
        <taxon>Rhabditida</taxon>
        <taxon>Spirurina</taxon>
        <taxon>Spiruromorpha</taxon>
        <taxon>Filarioidea</taxon>
        <taxon>Onchocercidae</taxon>
        <taxon>Onchocerca</taxon>
    </lineage>
</organism>
<dbReference type="AlphaFoldDB" id="A0A8R1XXG0"/>